<dbReference type="EMBL" id="FOTC01000001">
    <property type="protein sequence ID" value="SFK59261.1"/>
    <property type="molecule type" value="Genomic_DNA"/>
</dbReference>
<keyword evidence="3" id="KW-1185">Reference proteome</keyword>
<sequence length="72" mass="7617">MNRADVQVLGLGVAFGLAGWSMAGPVGAVLAFPVGTWVGGRLATLSEQVESLEARIGELEAERDGNKRLRKH</sequence>
<evidence type="ECO:0000313" key="2">
    <source>
        <dbReference type="EMBL" id="SFK59261.1"/>
    </source>
</evidence>
<feature type="coiled-coil region" evidence="1">
    <location>
        <begin position="42"/>
        <end position="69"/>
    </location>
</feature>
<dbReference type="RefSeq" id="WP_089864298.1">
    <property type="nucleotide sequence ID" value="NZ_FOTC01000001.1"/>
</dbReference>
<name>A0A1I4ATR2_9EURY</name>
<keyword evidence="1" id="KW-0175">Coiled coil</keyword>
<evidence type="ECO:0000256" key="1">
    <source>
        <dbReference type="SAM" id="Coils"/>
    </source>
</evidence>
<dbReference type="AlphaFoldDB" id="A0A1I4ATR2"/>
<evidence type="ECO:0000313" key="3">
    <source>
        <dbReference type="Proteomes" id="UP000199607"/>
    </source>
</evidence>
<accession>A0A1I4ATR2</accession>
<gene>
    <name evidence="2" type="ORF">SAMN04487950_0074</name>
</gene>
<proteinExistence type="predicted"/>
<organism evidence="2 3">
    <name type="scientific">Halogranum rubrum</name>
    <dbReference type="NCBI Taxonomy" id="553466"/>
    <lineage>
        <taxon>Archaea</taxon>
        <taxon>Methanobacteriati</taxon>
        <taxon>Methanobacteriota</taxon>
        <taxon>Stenosarchaea group</taxon>
        <taxon>Halobacteria</taxon>
        <taxon>Halobacteriales</taxon>
        <taxon>Haloferacaceae</taxon>
    </lineage>
</organism>
<reference evidence="3" key="1">
    <citation type="submission" date="2016-10" db="EMBL/GenBank/DDBJ databases">
        <authorList>
            <person name="Varghese N."/>
            <person name="Submissions S."/>
        </authorList>
    </citation>
    <scope>NUCLEOTIDE SEQUENCE [LARGE SCALE GENOMIC DNA]</scope>
    <source>
        <strain evidence="3">CGMCC 1.7738</strain>
    </source>
</reference>
<dbReference type="Proteomes" id="UP000199607">
    <property type="component" value="Unassembled WGS sequence"/>
</dbReference>
<protein>
    <submittedName>
        <fullName evidence="2">Uncharacterized protein</fullName>
    </submittedName>
</protein>